<feature type="transmembrane region" description="Helical" evidence="1">
    <location>
        <begin position="6"/>
        <end position="27"/>
    </location>
</feature>
<feature type="transmembrane region" description="Helical" evidence="1">
    <location>
        <begin position="115"/>
        <end position="137"/>
    </location>
</feature>
<feature type="transmembrane region" description="Helical" evidence="1">
    <location>
        <begin position="62"/>
        <end position="82"/>
    </location>
</feature>
<dbReference type="InterPro" id="IPR058068">
    <property type="entry name" value="LIC_13387-like"/>
</dbReference>
<gene>
    <name evidence="2" type="ORF">ACFL6M_01205</name>
</gene>
<name>A0ABV6YJ82_UNCEI</name>
<protein>
    <recommendedName>
        <fullName evidence="4">DUF1304 domain-containing protein</fullName>
    </recommendedName>
</protein>
<proteinExistence type="predicted"/>
<reference evidence="2 3" key="1">
    <citation type="submission" date="2024-09" db="EMBL/GenBank/DDBJ databases">
        <authorList>
            <person name="D'Angelo T."/>
        </authorList>
    </citation>
    <scope>NUCLEOTIDE SEQUENCE [LARGE SCALE GENOMIC DNA]</scope>
    <source>
        <strain evidence="2">SAG AM-320-E07</strain>
    </source>
</reference>
<keyword evidence="1" id="KW-1133">Transmembrane helix</keyword>
<evidence type="ECO:0008006" key="4">
    <source>
        <dbReference type="Google" id="ProtNLM"/>
    </source>
</evidence>
<dbReference type="EMBL" id="JBHPKH010000006">
    <property type="protein sequence ID" value="MFC1572191.1"/>
    <property type="molecule type" value="Genomic_DNA"/>
</dbReference>
<organism evidence="2 3">
    <name type="scientific">Eiseniibacteriota bacterium</name>
    <dbReference type="NCBI Taxonomy" id="2212470"/>
    <lineage>
        <taxon>Bacteria</taxon>
        <taxon>Candidatus Eiseniibacteriota</taxon>
    </lineage>
</organism>
<sequence>MNPSLLMTISAGIVGLLGLVHLVLTFFGAKHLPKDRSLVDAMAKIAPEITARTTIWKMWMGFNAGHSVGLLLFGLIYGYLALAHGELLFQSSFFQVLGLGTLASYVVLARRYWFIAPLAGLGLSLILYVTSIALAWAA</sequence>
<accession>A0ABV6YJ82</accession>
<evidence type="ECO:0000256" key="1">
    <source>
        <dbReference type="SAM" id="Phobius"/>
    </source>
</evidence>
<keyword evidence="1" id="KW-0472">Membrane</keyword>
<evidence type="ECO:0000313" key="3">
    <source>
        <dbReference type="Proteomes" id="UP001593833"/>
    </source>
</evidence>
<comment type="caution">
    <text evidence="2">The sequence shown here is derived from an EMBL/GenBank/DDBJ whole genome shotgun (WGS) entry which is preliminary data.</text>
</comment>
<dbReference type="NCBIfam" id="NF047765">
    <property type="entry name" value="LIC_13387_fam"/>
    <property type="match status" value="1"/>
</dbReference>
<keyword evidence="3" id="KW-1185">Reference proteome</keyword>
<keyword evidence="1" id="KW-0812">Transmembrane</keyword>
<dbReference type="Proteomes" id="UP001593833">
    <property type="component" value="Unassembled WGS sequence"/>
</dbReference>
<feature type="transmembrane region" description="Helical" evidence="1">
    <location>
        <begin position="88"/>
        <end position="108"/>
    </location>
</feature>
<evidence type="ECO:0000313" key="2">
    <source>
        <dbReference type="EMBL" id="MFC1572191.1"/>
    </source>
</evidence>